<evidence type="ECO:0000256" key="1">
    <source>
        <dbReference type="SAM" id="MobiDB-lite"/>
    </source>
</evidence>
<feature type="compositionally biased region" description="Polar residues" evidence="1">
    <location>
        <begin position="111"/>
        <end position="120"/>
    </location>
</feature>
<feature type="compositionally biased region" description="Basic and acidic residues" evidence="1">
    <location>
        <begin position="26"/>
        <end position="38"/>
    </location>
</feature>
<dbReference type="InterPro" id="IPR035901">
    <property type="entry name" value="GIY-YIG_endonuc_sf"/>
</dbReference>
<dbReference type="SUPFAM" id="SSF82771">
    <property type="entry name" value="GIY-YIG endonuclease"/>
    <property type="match status" value="1"/>
</dbReference>
<feature type="domain" description="C2H2-type" evidence="2">
    <location>
        <begin position="83"/>
        <end position="105"/>
    </location>
</feature>
<dbReference type="InterPro" id="IPR013087">
    <property type="entry name" value="Znf_C2H2_type"/>
</dbReference>
<feature type="region of interest" description="Disordered" evidence="1">
    <location>
        <begin position="26"/>
        <end position="58"/>
    </location>
</feature>
<dbReference type="EMBL" id="JARK01001626">
    <property type="protein sequence ID" value="EYB85812.1"/>
    <property type="molecule type" value="Genomic_DNA"/>
</dbReference>
<dbReference type="PROSITE" id="PS00028">
    <property type="entry name" value="ZINC_FINGER_C2H2_1"/>
    <property type="match status" value="1"/>
</dbReference>
<feature type="compositionally biased region" description="Basic and acidic residues" evidence="1">
    <location>
        <begin position="45"/>
        <end position="58"/>
    </location>
</feature>
<comment type="caution">
    <text evidence="3">The sequence shown here is derived from an EMBL/GenBank/DDBJ whole genome shotgun (WGS) entry which is preliminary data.</text>
</comment>
<name>A0A016S624_9BILA</name>
<dbReference type="OrthoDB" id="5866159at2759"/>
<protein>
    <recommendedName>
        <fullName evidence="2">C2H2-type domain-containing protein</fullName>
    </recommendedName>
</protein>
<dbReference type="Gene3D" id="3.40.1440.10">
    <property type="entry name" value="GIY-YIG endonuclease"/>
    <property type="match status" value="1"/>
</dbReference>
<reference evidence="4" key="1">
    <citation type="journal article" date="2015" name="Nat. Genet.">
        <title>The genome and transcriptome of the zoonotic hookworm Ancylostoma ceylanicum identify infection-specific gene families.</title>
        <authorList>
            <person name="Schwarz E.M."/>
            <person name="Hu Y."/>
            <person name="Antoshechkin I."/>
            <person name="Miller M.M."/>
            <person name="Sternberg P.W."/>
            <person name="Aroian R.V."/>
        </authorList>
    </citation>
    <scope>NUCLEOTIDE SEQUENCE</scope>
    <source>
        <strain evidence="4">HY135</strain>
    </source>
</reference>
<evidence type="ECO:0000313" key="4">
    <source>
        <dbReference type="Proteomes" id="UP000024635"/>
    </source>
</evidence>
<evidence type="ECO:0000313" key="3">
    <source>
        <dbReference type="EMBL" id="EYB85812.1"/>
    </source>
</evidence>
<evidence type="ECO:0000259" key="2">
    <source>
        <dbReference type="PROSITE" id="PS00028"/>
    </source>
</evidence>
<sequence>MVQETPIQEHNATFSQLASLIYESEYDKESHQHERENMQPRSSGGRRESNTNIERKRIHDVGTESMATILRSSRCTAVYLMICQGCGRKYVGETSRPLHKRLDEHMRALRNPTSYPNSSFSRHRTLHHTYDDPPKMKVTILHRSQEAPLERKVLEALEIKRLSPEINNKDEMMDALRLIR</sequence>
<feature type="region of interest" description="Disordered" evidence="1">
    <location>
        <begin position="110"/>
        <end position="131"/>
    </location>
</feature>
<keyword evidence="4" id="KW-1185">Reference proteome</keyword>
<dbReference type="Proteomes" id="UP000024635">
    <property type="component" value="Unassembled WGS sequence"/>
</dbReference>
<dbReference type="AlphaFoldDB" id="A0A016S624"/>
<organism evidence="3 4">
    <name type="scientific">Ancylostoma ceylanicum</name>
    <dbReference type="NCBI Taxonomy" id="53326"/>
    <lineage>
        <taxon>Eukaryota</taxon>
        <taxon>Metazoa</taxon>
        <taxon>Ecdysozoa</taxon>
        <taxon>Nematoda</taxon>
        <taxon>Chromadorea</taxon>
        <taxon>Rhabditida</taxon>
        <taxon>Rhabditina</taxon>
        <taxon>Rhabditomorpha</taxon>
        <taxon>Strongyloidea</taxon>
        <taxon>Ancylostomatidae</taxon>
        <taxon>Ancylostomatinae</taxon>
        <taxon>Ancylostoma</taxon>
    </lineage>
</organism>
<accession>A0A016S624</accession>
<proteinExistence type="predicted"/>
<gene>
    <name evidence="3" type="primary">Acey_s0290.g1533</name>
    <name evidence="3" type="ORF">Y032_0290g1533</name>
</gene>